<accession>A0A9D3ZJR5</accession>
<evidence type="ECO:0000313" key="1">
    <source>
        <dbReference type="EMBL" id="KAH1040063.1"/>
    </source>
</evidence>
<dbReference type="Proteomes" id="UP000828251">
    <property type="component" value="Unassembled WGS sequence"/>
</dbReference>
<dbReference type="OrthoDB" id="1194532at2759"/>
<dbReference type="AlphaFoldDB" id="A0A9D3ZJR5"/>
<comment type="caution">
    <text evidence="1">The sequence shown here is derived from an EMBL/GenBank/DDBJ whole genome shotgun (WGS) entry which is preliminary data.</text>
</comment>
<sequence length="123" mass="14043">MPTKAGVGKCWEEPDEIAHYYMLASMTNTSYKQLESCKTAKAILDKLEDMFRGQATLARLSSITSLTNAQQMLNTPIKDHMITLMESFAEAIENETNLDQITQIEMMFKSFSKDFFLLFLGRI</sequence>
<name>A0A9D3ZJR5_9ROSI</name>
<protein>
    <submittedName>
        <fullName evidence="1">Uncharacterized protein</fullName>
    </submittedName>
</protein>
<dbReference type="Pfam" id="PF14223">
    <property type="entry name" value="Retrotran_gag_2"/>
    <property type="match status" value="1"/>
</dbReference>
<dbReference type="EMBL" id="JAIQCV010000012">
    <property type="protein sequence ID" value="KAH1040063.1"/>
    <property type="molecule type" value="Genomic_DNA"/>
</dbReference>
<keyword evidence="2" id="KW-1185">Reference proteome</keyword>
<organism evidence="1 2">
    <name type="scientific">Gossypium stocksii</name>
    <dbReference type="NCBI Taxonomy" id="47602"/>
    <lineage>
        <taxon>Eukaryota</taxon>
        <taxon>Viridiplantae</taxon>
        <taxon>Streptophyta</taxon>
        <taxon>Embryophyta</taxon>
        <taxon>Tracheophyta</taxon>
        <taxon>Spermatophyta</taxon>
        <taxon>Magnoliopsida</taxon>
        <taxon>eudicotyledons</taxon>
        <taxon>Gunneridae</taxon>
        <taxon>Pentapetalae</taxon>
        <taxon>rosids</taxon>
        <taxon>malvids</taxon>
        <taxon>Malvales</taxon>
        <taxon>Malvaceae</taxon>
        <taxon>Malvoideae</taxon>
        <taxon>Gossypium</taxon>
    </lineage>
</organism>
<evidence type="ECO:0000313" key="2">
    <source>
        <dbReference type="Proteomes" id="UP000828251"/>
    </source>
</evidence>
<reference evidence="1 2" key="1">
    <citation type="journal article" date="2021" name="Plant Biotechnol. J.">
        <title>Multi-omics assisted identification of the key and species-specific regulatory components of drought-tolerant mechanisms in Gossypium stocksii.</title>
        <authorList>
            <person name="Yu D."/>
            <person name="Ke L."/>
            <person name="Zhang D."/>
            <person name="Wu Y."/>
            <person name="Sun Y."/>
            <person name="Mei J."/>
            <person name="Sun J."/>
            <person name="Sun Y."/>
        </authorList>
    </citation>
    <scope>NUCLEOTIDE SEQUENCE [LARGE SCALE GENOMIC DNA]</scope>
    <source>
        <strain evidence="2">cv. E1</strain>
        <tissue evidence="1">Leaf</tissue>
    </source>
</reference>
<gene>
    <name evidence="1" type="ORF">J1N35_041806</name>
</gene>
<proteinExistence type="predicted"/>